<sequence>MVVLVPLGCQSSAFPRASWRAFFMLRVFAFSGKRRHGGVPTRYRSREKARWLFLLFTLSFLTSLCCSDCWALFGFYYYYYYYYPYCASMFVVFGVASRRTSPCILILSISGDAAEDSWKAVTVPRLALTFVAFPAFLLVFSLFPFSSLLFLPSSVSR</sequence>
<reference evidence="2 3" key="1">
    <citation type="submission" date="2015-07" db="EMBL/GenBank/DDBJ databases">
        <title>High-quality genome of monoxenous trypanosomatid Leptomonas pyrrhocoris.</title>
        <authorList>
            <person name="Flegontov P."/>
            <person name="Butenko A."/>
            <person name="Firsov S."/>
            <person name="Vlcek C."/>
            <person name="Logacheva M.D."/>
            <person name="Field M."/>
            <person name="Filatov D."/>
            <person name="Flegontova O."/>
            <person name="Gerasimov E."/>
            <person name="Jackson A.P."/>
            <person name="Kelly S."/>
            <person name="Opperdoes F."/>
            <person name="O'Reilly A."/>
            <person name="Votypka J."/>
            <person name="Yurchenko V."/>
            <person name="Lukes J."/>
        </authorList>
    </citation>
    <scope>NUCLEOTIDE SEQUENCE [LARGE SCALE GENOMIC DNA]</scope>
    <source>
        <strain evidence="2">H10</strain>
    </source>
</reference>
<dbReference type="RefSeq" id="XP_015654428.1">
    <property type="nucleotide sequence ID" value="XM_015807033.1"/>
</dbReference>
<organism evidence="2 3">
    <name type="scientific">Leptomonas pyrrhocoris</name>
    <name type="common">Firebug parasite</name>
    <dbReference type="NCBI Taxonomy" id="157538"/>
    <lineage>
        <taxon>Eukaryota</taxon>
        <taxon>Discoba</taxon>
        <taxon>Euglenozoa</taxon>
        <taxon>Kinetoplastea</taxon>
        <taxon>Metakinetoplastina</taxon>
        <taxon>Trypanosomatida</taxon>
        <taxon>Trypanosomatidae</taxon>
        <taxon>Leishmaniinae</taxon>
        <taxon>Leptomonas</taxon>
    </lineage>
</organism>
<feature type="transmembrane region" description="Helical" evidence="1">
    <location>
        <begin position="51"/>
        <end position="73"/>
    </location>
</feature>
<dbReference type="Proteomes" id="UP000037923">
    <property type="component" value="Unassembled WGS sequence"/>
</dbReference>
<feature type="transmembrane region" description="Helical" evidence="1">
    <location>
        <begin position="79"/>
        <end position="96"/>
    </location>
</feature>
<evidence type="ECO:0000313" key="2">
    <source>
        <dbReference type="EMBL" id="KPA75989.1"/>
    </source>
</evidence>
<dbReference type="GeneID" id="26908426"/>
<evidence type="ECO:0000313" key="3">
    <source>
        <dbReference type="Proteomes" id="UP000037923"/>
    </source>
</evidence>
<gene>
    <name evidence="2" type="ORF">ABB37_08141</name>
</gene>
<keyword evidence="1" id="KW-0812">Transmembrane</keyword>
<keyword evidence="3" id="KW-1185">Reference proteome</keyword>
<proteinExistence type="predicted"/>
<dbReference type="VEuPathDB" id="TriTrypDB:LpyrH10_22_1010"/>
<feature type="transmembrane region" description="Helical" evidence="1">
    <location>
        <begin position="126"/>
        <end position="151"/>
    </location>
</feature>
<evidence type="ECO:0000256" key="1">
    <source>
        <dbReference type="SAM" id="Phobius"/>
    </source>
</evidence>
<comment type="caution">
    <text evidence="2">The sequence shown here is derived from an EMBL/GenBank/DDBJ whole genome shotgun (WGS) entry which is preliminary data.</text>
</comment>
<keyword evidence="1" id="KW-0472">Membrane</keyword>
<dbReference type="EMBL" id="LGTL01000022">
    <property type="protein sequence ID" value="KPA75989.1"/>
    <property type="molecule type" value="Genomic_DNA"/>
</dbReference>
<name>A0A0M9FU47_LEPPY</name>
<protein>
    <submittedName>
        <fullName evidence="2">Uncharacterized protein</fullName>
    </submittedName>
</protein>
<accession>A0A0M9FU47</accession>
<keyword evidence="1" id="KW-1133">Transmembrane helix</keyword>
<dbReference type="AlphaFoldDB" id="A0A0M9FU47"/>